<gene>
    <name evidence="2" type="ORF">HMPREF1177_00685</name>
</gene>
<organism evidence="2 3">
    <name type="scientific">Eikenella corrodens CC92I</name>
    <dbReference type="NCBI Taxonomy" id="1073362"/>
    <lineage>
        <taxon>Bacteria</taxon>
        <taxon>Pseudomonadati</taxon>
        <taxon>Pseudomonadota</taxon>
        <taxon>Betaproteobacteria</taxon>
        <taxon>Neisseriales</taxon>
        <taxon>Neisseriaceae</taxon>
        <taxon>Eikenella</taxon>
    </lineage>
</organism>
<keyword evidence="1" id="KW-1133">Transmembrane helix</keyword>
<feature type="transmembrane region" description="Helical" evidence="1">
    <location>
        <begin position="137"/>
        <end position="155"/>
    </location>
</feature>
<accession>V7IGQ0</accession>
<protein>
    <submittedName>
        <fullName evidence="2">Uncharacterized protein</fullName>
    </submittedName>
</protein>
<feature type="transmembrane region" description="Helical" evidence="1">
    <location>
        <begin position="103"/>
        <end position="125"/>
    </location>
</feature>
<sequence length="167" mass="19161">MYKCLAGLSTYFSGSLGCVKLPIIHHPPILKKGCLKVPLVSLHDYFRPWKLFLLACGIAILIAGSYLQPAPDWDIPISFLMAFSTYLFAPITSRTLARRQWKYLPLALFGMWFSVYGIYWLYWSWRDPLALEMMRSGNAPASACLYALCAMIWLYDGTLHEILRLKK</sequence>
<evidence type="ECO:0000313" key="2">
    <source>
        <dbReference type="EMBL" id="ETA84062.1"/>
    </source>
</evidence>
<comment type="caution">
    <text evidence="2">The sequence shown here is derived from an EMBL/GenBank/DDBJ whole genome shotgun (WGS) entry which is preliminary data.</text>
</comment>
<keyword evidence="3" id="KW-1185">Reference proteome</keyword>
<reference evidence="2 3" key="1">
    <citation type="submission" date="2013-11" db="EMBL/GenBank/DDBJ databases">
        <title>The Genome Sequence of Eikenella corrodens CC92I.</title>
        <authorList>
            <consortium name="The Broad Institute Genomics Platform"/>
            <person name="Earl A."/>
            <person name="Allen-Vercoe E."/>
            <person name="Daigneault M."/>
            <person name="Young S.K."/>
            <person name="Zeng Q."/>
            <person name="Gargeya S."/>
            <person name="Fitzgerald M."/>
            <person name="Abouelleil A."/>
            <person name="Alvarado L."/>
            <person name="Chapman S.B."/>
            <person name="Gainer-Dewar J."/>
            <person name="Goldberg J."/>
            <person name="Griggs A."/>
            <person name="Gujja S."/>
            <person name="Hansen M."/>
            <person name="Howarth C."/>
            <person name="Imamovic A."/>
            <person name="Ireland A."/>
            <person name="Larimer J."/>
            <person name="McCowan C."/>
            <person name="Murphy C."/>
            <person name="Pearson M."/>
            <person name="Poon T.W."/>
            <person name="Priest M."/>
            <person name="Roberts A."/>
            <person name="Saif S."/>
            <person name="Shea T."/>
            <person name="Sykes S."/>
            <person name="Wortman J."/>
            <person name="Nusbaum C."/>
            <person name="Birren B."/>
        </authorList>
    </citation>
    <scope>NUCLEOTIDE SEQUENCE [LARGE SCALE GENOMIC DNA]</scope>
    <source>
        <strain evidence="2 3">CC92I</strain>
    </source>
</reference>
<dbReference type="EMBL" id="AZGQ01000003">
    <property type="protein sequence ID" value="ETA84062.1"/>
    <property type="molecule type" value="Genomic_DNA"/>
</dbReference>
<proteinExistence type="predicted"/>
<evidence type="ECO:0000313" key="3">
    <source>
        <dbReference type="Proteomes" id="UP000018554"/>
    </source>
</evidence>
<dbReference type="HOGENOM" id="CLU_135513_0_0_4"/>
<feature type="transmembrane region" description="Helical" evidence="1">
    <location>
        <begin position="73"/>
        <end position="91"/>
    </location>
</feature>
<keyword evidence="1" id="KW-0812">Transmembrane</keyword>
<dbReference type="PATRIC" id="fig|1073362.3.peg.781"/>
<dbReference type="AlphaFoldDB" id="V7IGQ0"/>
<dbReference type="Proteomes" id="UP000018554">
    <property type="component" value="Unassembled WGS sequence"/>
</dbReference>
<dbReference type="PROSITE" id="PS51257">
    <property type="entry name" value="PROKAR_LIPOPROTEIN"/>
    <property type="match status" value="1"/>
</dbReference>
<feature type="transmembrane region" description="Helical" evidence="1">
    <location>
        <begin position="51"/>
        <end position="67"/>
    </location>
</feature>
<name>V7IGQ0_EIKCO</name>
<evidence type="ECO:0000256" key="1">
    <source>
        <dbReference type="SAM" id="Phobius"/>
    </source>
</evidence>
<keyword evidence="1" id="KW-0472">Membrane</keyword>